<name>A0A4V4H1V6_9BACT</name>
<dbReference type="GO" id="GO:0016763">
    <property type="term" value="F:pentosyltransferase activity"/>
    <property type="evidence" value="ECO:0007669"/>
    <property type="project" value="TreeGrafter"/>
</dbReference>
<sequence>MQTALHKHHRLLFCICWALLSIIQAGNTELFDDEAYYWVYSRYLDWGYFDHPPMIAALIRAGYAIFHNELGVRIFVLLLNTATIFFVQQLTYKKDDLLFYAVALSIGVAQIGGILAVPDIPLLFFIVLFFWLYQRFLQNRNVINALLLGICMACMLYSKYHGVLVIVLVLLSNLRLLTNKYLWLAGFICLLLFAPHLYWQYQHNFPSIQYHLLERNASNYRFAFTTEYILGQIAFAGPVIGWFLLWAAFRYRPVSDLERAMKYTLVGTYILFLISTYKGRVEANWTIAAFIPLMVLSHRYLVKNYRLQKWLYRSIPITLLLVLAVRLYIMSWFPPVSWIKRNEFHGNREWATEMKQKASSLPIVFINTYQRASKFWFYTGKPAFSMNSPYYRRNNFNMWPIEDSLISKTVYMIVPGNSNYFQQLFKPFGWPFPHDGVQHGFYSFSRVLFSNINCSLSPGRTLQLSTKVAVPENYRALFQQPAYSETPIWLVLYEDGDVKTFINTGIVVKKLTSNAMTLTVNIPSGLAAGEYNARLCIGTVIPGFPTINSTEFNLYVK</sequence>
<keyword evidence="7 8" id="KW-0472">Membrane</keyword>
<keyword evidence="4" id="KW-0808">Transferase</keyword>
<reference evidence="10 11" key="1">
    <citation type="submission" date="2019-04" db="EMBL/GenBank/DDBJ databases">
        <title>Niastella caeni sp. nov., isolated from activated sludge.</title>
        <authorList>
            <person name="Sheng M."/>
        </authorList>
    </citation>
    <scope>NUCLEOTIDE SEQUENCE [LARGE SCALE GENOMIC DNA]</scope>
    <source>
        <strain evidence="10 11">HX-2-15</strain>
    </source>
</reference>
<evidence type="ECO:0000256" key="2">
    <source>
        <dbReference type="ARBA" id="ARBA00022475"/>
    </source>
</evidence>
<keyword evidence="3" id="KW-0328">Glycosyltransferase</keyword>
<feature type="domain" description="Glycosyltransferase RgtA/B/C/D-like" evidence="9">
    <location>
        <begin position="50"/>
        <end position="199"/>
    </location>
</feature>
<dbReference type="PANTHER" id="PTHR33908">
    <property type="entry name" value="MANNOSYLTRANSFERASE YKCB-RELATED"/>
    <property type="match status" value="1"/>
</dbReference>
<dbReference type="OrthoDB" id="9813729at2"/>
<keyword evidence="6 8" id="KW-1133">Transmembrane helix</keyword>
<dbReference type="AlphaFoldDB" id="A0A4V4H1V6"/>
<feature type="transmembrane region" description="Helical" evidence="8">
    <location>
        <begin position="181"/>
        <end position="199"/>
    </location>
</feature>
<evidence type="ECO:0000256" key="8">
    <source>
        <dbReference type="SAM" id="Phobius"/>
    </source>
</evidence>
<dbReference type="Pfam" id="PF13231">
    <property type="entry name" value="PMT_2"/>
    <property type="match status" value="1"/>
</dbReference>
<comment type="subcellular location">
    <subcellularLocation>
        <location evidence="1">Cell membrane</location>
        <topology evidence="1">Multi-pass membrane protein</topology>
    </subcellularLocation>
</comment>
<accession>A0A4V4H1V6</accession>
<dbReference type="GO" id="GO:0005886">
    <property type="term" value="C:plasma membrane"/>
    <property type="evidence" value="ECO:0007669"/>
    <property type="project" value="UniProtKB-SubCell"/>
</dbReference>
<feature type="transmembrane region" description="Helical" evidence="8">
    <location>
        <begin position="70"/>
        <end position="88"/>
    </location>
</feature>
<feature type="transmembrane region" description="Helical" evidence="8">
    <location>
        <begin position="100"/>
        <end position="133"/>
    </location>
</feature>
<keyword evidence="2" id="KW-1003">Cell membrane</keyword>
<dbReference type="InterPro" id="IPR038731">
    <property type="entry name" value="RgtA/B/C-like"/>
</dbReference>
<dbReference type="PANTHER" id="PTHR33908:SF11">
    <property type="entry name" value="MEMBRANE PROTEIN"/>
    <property type="match status" value="1"/>
</dbReference>
<evidence type="ECO:0000256" key="7">
    <source>
        <dbReference type="ARBA" id="ARBA00023136"/>
    </source>
</evidence>
<evidence type="ECO:0000256" key="1">
    <source>
        <dbReference type="ARBA" id="ARBA00004651"/>
    </source>
</evidence>
<evidence type="ECO:0000259" key="9">
    <source>
        <dbReference type="Pfam" id="PF13231"/>
    </source>
</evidence>
<comment type="caution">
    <text evidence="10">The sequence shown here is derived from an EMBL/GenBank/DDBJ whole genome shotgun (WGS) entry which is preliminary data.</text>
</comment>
<evidence type="ECO:0000256" key="4">
    <source>
        <dbReference type="ARBA" id="ARBA00022679"/>
    </source>
</evidence>
<feature type="transmembrane region" description="Helical" evidence="8">
    <location>
        <begin position="314"/>
        <end position="333"/>
    </location>
</feature>
<feature type="transmembrane region" description="Helical" evidence="8">
    <location>
        <begin position="145"/>
        <end position="169"/>
    </location>
</feature>
<evidence type="ECO:0000256" key="3">
    <source>
        <dbReference type="ARBA" id="ARBA00022676"/>
    </source>
</evidence>
<organism evidence="10 11">
    <name type="scientific">Niastella caeni</name>
    <dbReference type="NCBI Taxonomy" id="2569763"/>
    <lineage>
        <taxon>Bacteria</taxon>
        <taxon>Pseudomonadati</taxon>
        <taxon>Bacteroidota</taxon>
        <taxon>Chitinophagia</taxon>
        <taxon>Chitinophagales</taxon>
        <taxon>Chitinophagaceae</taxon>
        <taxon>Niastella</taxon>
    </lineage>
</organism>
<keyword evidence="11" id="KW-1185">Reference proteome</keyword>
<dbReference type="InterPro" id="IPR050297">
    <property type="entry name" value="LipidA_mod_glycosyltrf_83"/>
</dbReference>
<dbReference type="Proteomes" id="UP000306918">
    <property type="component" value="Unassembled WGS sequence"/>
</dbReference>
<protein>
    <recommendedName>
        <fullName evidence="9">Glycosyltransferase RgtA/B/C/D-like domain-containing protein</fullName>
    </recommendedName>
</protein>
<keyword evidence="5 8" id="KW-0812">Transmembrane</keyword>
<evidence type="ECO:0000313" key="10">
    <source>
        <dbReference type="EMBL" id="THU41956.1"/>
    </source>
</evidence>
<proteinExistence type="predicted"/>
<evidence type="ECO:0000256" key="5">
    <source>
        <dbReference type="ARBA" id="ARBA00022692"/>
    </source>
</evidence>
<evidence type="ECO:0000313" key="11">
    <source>
        <dbReference type="Proteomes" id="UP000306918"/>
    </source>
</evidence>
<dbReference type="GO" id="GO:0009103">
    <property type="term" value="P:lipopolysaccharide biosynthetic process"/>
    <property type="evidence" value="ECO:0007669"/>
    <property type="project" value="UniProtKB-ARBA"/>
</dbReference>
<feature type="transmembrane region" description="Helical" evidence="8">
    <location>
        <begin position="260"/>
        <end position="277"/>
    </location>
</feature>
<gene>
    <name evidence="10" type="ORF">FAM09_07595</name>
</gene>
<evidence type="ECO:0000256" key="6">
    <source>
        <dbReference type="ARBA" id="ARBA00022989"/>
    </source>
</evidence>
<feature type="transmembrane region" description="Helical" evidence="8">
    <location>
        <begin position="228"/>
        <end position="248"/>
    </location>
</feature>
<dbReference type="EMBL" id="STFF01000001">
    <property type="protein sequence ID" value="THU41956.1"/>
    <property type="molecule type" value="Genomic_DNA"/>
</dbReference>